<dbReference type="Pfam" id="PF05636">
    <property type="entry name" value="HIGH_NTase1"/>
    <property type="match status" value="1"/>
</dbReference>
<reference evidence="3" key="1">
    <citation type="submission" date="2019-11" db="EMBL/GenBank/DDBJ databases">
        <authorList>
            <person name="Feng L."/>
        </authorList>
    </citation>
    <scope>NUCLEOTIDE SEQUENCE</scope>
    <source>
        <strain evidence="3">CsymbiosumLFYP84</strain>
    </source>
</reference>
<comment type="function">
    <text evidence="2">Catalyzes the formation of N(4)-acetylcytidine (ac(4)C) at the wobble position of elongator tRNA(Met), using acetate and ATP as substrates. First activates an acetate ion to form acetyladenylate (Ac-AMP) and then transfers the acetyl group to tRNA to form ac(4)C34.</text>
</comment>
<dbReference type="GO" id="GO:0005524">
    <property type="term" value="F:ATP binding"/>
    <property type="evidence" value="ECO:0007669"/>
    <property type="project" value="UniProtKB-KW"/>
</dbReference>
<dbReference type="EMBL" id="CACRUA010000083">
    <property type="protein sequence ID" value="VYU82565.1"/>
    <property type="molecule type" value="Genomic_DNA"/>
</dbReference>
<keyword evidence="2" id="KW-0694">RNA-binding</keyword>
<proteinExistence type="inferred from homology"/>
<keyword evidence="2" id="KW-0963">Cytoplasm</keyword>
<feature type="binding site" evidence="2">
    <location>
        <begin position="7"/>
        <end position="20"/>
    </location>
    <ligand>
        <name>ATP</name>
        <dbReference type="ChEBI" id="CHEBI:30616"/>
    </ligand>
</feature>
<dbReference type="GO" id="GO:0000049">
    <property type="term" value="F:tRNA binding"/>
    <property type="evidence" value="ECO:0007669"/>
    <property type="project" value="UniProtKB-KW"/>
</dbReference>
<keyword evidence="2" id="KW-0547">Nucleotide-binding</keyword>
<dbReference type="PANTHER" id="PTHR37825:SF1">
    <property type="entry name" value="TRNA(MET) CYTIDINE ACETATE LIGASE"/>
    <property type="match status" value="1"/>
</dbReference>
<dbReference type="RefSeq" id="WP_004461854.1">
    <property type="nucleotide sequence ID" value="NZ_BAABZD010000004.1"/>
</dbReference>
<dbReference type="EC" id="6.3.4.-" evidence="2"/>
<comment type="subcellular location">
    <subcellularLocation>
        <location evidence="2">Cytoplasm</location>
    </subcellularLocation>
</comment>
<gene>
    <name evidence="2" type="primary">tmcAL</name>
    <name evidence="3" type="ORF">CSLFYP84_04682</name>
</gene>
<keyword evidence="2" id="KW-0067">ATP-binding</keyword>
<keyword evidence="2" id="KW-0820">tRNA-binding</keyword>
<feature type="binding site" evidence="2">
    <location>
        <position position="101"/>
    </location>
    <ligand>
        <name>ATP</name>
        <dbReference type="ChEBI" id="CHEBI:30616"/>
    </ligand>
</feature>
<keyword evidence="2" id="KW-0436">Ligase</keyword>
<dbReference type="InterPro" id="IPR008513">
    <property type="entry name" value="tRNA(Met)_cyd_acetate_ligase"/>
</dbReference>
<keyword evidence="1 2" id="KW-0819">tRNA processing</keyword>
<evidence type="ECO:0000256" key="1">
    <source>
        <dbReference type="ARBA" id="ARBA00022694"/>
    </source>
</evidence>
<sequence length="432" mass="47631">MKITGLITEYNPFHNGHLYHIRKSKEVTGSDYCIALMSGSYVQRGAPAIYDKYVRTAAALSAGADLVVEMPVSFSTASAMEFASYSIALFSALGIDSVCFGSECGDIAALTKIAGLLSDEPVQFKEALRTYLKNGMTFPEARHRALLSFLDEEEQEILNSPNNTLGIEYIKAGMMFHSPLDFYTIQREGQAYHDTALLPEKAKCFTGMASASAIRALVESAKGSASANGPGDMPAALRSMVPEPAFRLFKEEIPVFPDDFSTLLNYRILGGGWERIAELTPELDARIRKSAALPVSFEEWIRALKTRQLTYTRVSRALLHLILDIQESDICRFKASGYAPYARILGFRKDSGPLLSRLKYSSCIPLITKLADAGKKLDKNALSMLEQEIRSAHIYQMIRHTKGGTFRNEYTQGVIISGTGPELQPCEPMSVS</sequence>
<comment type="similarity">
    <text evidence="2">Belongs to the TmcAL family.</text>
</comment>
<name>A0A6N3I0I6_CLOSY</name>
<evidence type="ECO:0000256" key="2">
    <source>
        <dbReference type="HAMAP-Rule" id="MF_01539"/>
    </source>
</evidence>
<dbReference type="PANTHER" id="PTHR37825">
    <property type="entry name" value="TRNA(MET) CYTIDINE ACETATE LIGASE"/>
    <property type="match status" value="1"/>
</dbReference>
<evidence type="ECO:0000313" key="3">
    <source>
        <dbReference type="EMBL" id="VYU82565.1"/>
    </source>
</evidence>
<dbReference type="AlphaFoldDB" id="A0A6N3I0I6"/>
<feature type="binding site" evidence="2">
    <location>
        <position position="162"/>
    </location>
    <ligand>
        <name>ATP</name>
        <dbReference type="ChEBI" id="CHEBI:30616"/>
    </ligand>
</feature>
<dbReference type="GO" id="GO:0006400">
    <property type="term" value="P:tRNA modification"/>
    <property type="evidence" value="ECO:0007669"/>
    <property type="project" value="UniProtKB-UniRule"/>
</dbReference>
<dbReference type="HAMAP" id="MF_01539">
    <property type="entry name" value="TmcAL"/>
    <property type="match status" value="1"/>
</dbReference>
<dbReference type="SUPFAM" id="SSF52374">
    <property type="entry name" value="Nucleotidylyl transferase"/>
    <property type="match status" value="1"/>
</dbReference>
<dbReference type="Gene3D" id="3.40.50.620">
    <property type="entry name" value="HUPs"/>
    <property type="match status" value="1"/>
</dbReference>
<feature type="binding site" evidence="2">
    <location>
        <position position="187"/>
    </location>
    <ligand>
        <name>ATP</name>
        <dbReference type="ChEBI" id="CHEBI:30616"/>
    </ligand>
</feature>
<dbReference type="InterPro" id="IPR014729">
    <property type="entry name" value="Rossmann-like_a/b/a_fold"/>
</dbReference>
<accession>A0A6N3I0I6</accession>
<dbReference type="GO" id="GO:0005737">
    <property type="term" value="C:cytoplasm"/>
    <property type="evidence" value="ECO:0007669"/>
    <property type="project" value="UniProtKB-SubCell"/>
</dbReference>
<dbReference type="GO" id="GO:0016879">
    <property type="term" value="F:ligase activity, forming carbon-nitrogen bonds"/>
    <property type="evidence" value="ECO:0007669"/>
    <property type="project" value="UniProtKB-UniRule"/>
</dbReference>
<protein>
    <recommendedName>
        <fullName evidence="2">tRNA(Met) cytidine acetate ligase</fullName>
        <ecNumber evidence="2">6.3.4.-</ecNumber>
    </recommendedName>
</protein>
<comment type="caution">
    <text evidence="2">Lacks conserved residue(s) required for the propagation of feature annotation.</text>
</comment>
<organism evidence="3">
    <name type="scientific">Clostridium symbiosum</name>
    <name type="common">Bacteroides symbiosus</name>
    <dbReference type="NCBI Taxonomy" id="1512"/>
    <lineage>
        <taxon>Bacteria</taxon>
        <taxon>Bacillati</taxon>
        <taxon>Bacillota</taxon>
        <taxon>Clostridia</taxon>
        <taxon>Lachnospirales</taxon>
        <taxon>Lachnospiraceae</taxon>
        <taxon>Otoolea</taxon>
    </lineage>
</organism>
<comment type="catalytic activity">
    <reaction evidence="2">
        <text>cytidine(34) in elongator tRNA(Met) + acetate + ATP = N(4)-acetylcytidine(34) in elongator tRNA(Met) + AMP + diphosphate</text>
        <dbReference type="Rhea" id="RHEA:58144"/>
        <dbReference type="Rhea" id="RHEA-COMP:10693"/>
        <dbReference type="Rhea" id="RHEA-COMP:10694"/>
        <dbReference type="ChEBI" id="CHEBI:30089"/>
        <dbReference type="ChEBI" id="CHEBI:30616"/>
        <dbReference type="ChEBI" id="CHEBI:33019"/>
        <dbReference type="ChEBI" id="CHEBI:74900"/>
        <dbReference type="ChEBI" id="CHEBI:82748"/>
        <dbReference type="ChEBI" id="CHEBI:456215"/>
    </reaction>
</comment>